<dbReference type="PROSITE" id="PS50977">
    <property type="entry name" value="HTH_TETR_2"/>
    <property type="match status" value="1"/>
</dbReference>
<gene>
    <name evidence="6" type="ORF">GOEFS_022_00150</name>
</gene>
<name>H0QWN4_9ACTN</name>
<dbReference type="GO" id="GO:0000976">
    <property type="term" value="F:transcription cis-regulatory region binding"/>
    <property type="evidence" value="ECO:0007669"/>
    <property type="project" value="TreeGrafter"/>
</dbReference>
<keyword evidence="2 4" id="KW-0238">DNA-binding</keyword>
<evidence type="ECO:0000313" key="6">
    <source>
        <dbReference type="EMBL" id="GAB17235.1"/>
    </source>
</evidence>
<dbReference type="PANTHER" id="PTHR30055:SF234">
    <property type="entry name" value="HTH-TYPE TRANSCRIPTIONAL REGULATOR BETI"/>
    <property type="match status" value="1"/>
</dbReference>
<protein>
    <submittedName>
        <fullName evidence="6">Putative TetR family transcriptional regulator</fullName>
    </submittedName>
</protein>
<evidence type="ECO:0000256" key="2">
    <source>
        <dbReference type="ARBA" id="ARBA00023125"/>
    </source>
</evidence>
<dbReference type="InterPro" id="IPR001647">
    <property type="entry name" value="HTH_TetR"/>
</dbReference>
<keyword evidence="1" id="KW-0805">Transcription regulation</keyword>
<evidence type="ECO:0000313" key="7">
    <source>
        <dbReference type="Proteomes" id="UP000035034"/>
    </source>
</evidence>
<evidence type="ECO:0000256" key="3">
    <source>
        <dbReference type="ARBA" id="ARBA00023163"/>
    </source>
</evidence>
<dbReference type="AlphaFoldDB" id="H0QWN4"/>
<dbReference type="Proteomes" id="UP000035034">
    <property type="component" value="Unassembled WGS sequence"/>
</dbReference>
<dbReference type="PANTHER" id="PTHR30055">
    <property type="entry name" value="HTH-TYPE TRANSCRIPTIONAL REGULATOR RUTR"/>
    <property type="match status" value="1"/>
</dbReference>
<evidence type="ECO:0000256" key="1">
    <source>
        <dbReference type="ARBA" id="ARBA00023015"/>
    </source>
</evidence>
<sequence>MADAGSGRSSSAGLAERRRADLTDAAFDVFVEDGYERAAVTEIARRAGMGQGTLYRYVGGKRELLELVFDRCVDELIAAVAPDELVDIVAGDDDVVPQQVIDQLGERLFRLVDQKPGLLKIITVQAGAVDEELRYRIQSLVHTFDSMIGRALDEAAKKGVGGLGTKEKDRLLARLLPALVLPGMTTALTGEGDADRRNSYVEATGQLLRHGIAAKARN</sequence>
<dbReference type="InterPro" id="IPR050109">
    <property type="entry name" value="HTH-type_TetR-like_transc_reg"/>
</dbReference>
<proteinExistence type="predicted"/>
<reference evidence="6 7" key="1">
    <citation type="submission" date="2011-12" db="EMBL/GenBank/DDBJ databases">
        <title>Whole genome shotgun sequence of Gordonia effusa NBRC 100432.</title>
        <authorList>
            <person name="Yoshida I."/>
            <person name="Takarada H."/>
            <person name="Hosoyama A."/>
            <person name="Tsuchikane K."/>
            <person name="Katsumata H."/>
            <person name="Yamazaki S."/>
            <person name="Fujita N."/>
        </authorList>
    </citation>
    <scope>NUCLEOTIDE SEQUENCE [LARGE SCALE GENOMIC DNA]</scope>
    <source>
        <strain evidence="6 7">NBRC 100432</strain>
    </source>
</reference>
<organism evidence="6 7">
    <name type="scientific">Gordonia effusa NBRC 100432</name>
    <dbReference type="NCBI Taxonomy" id="1077974"/>
    <lineage>
        <taxon>Bacteria</taxon>
        <taxon>Bacillati</taxon>
        <taxon>Actinomycetota</taxon>
        <taxon>Actinomycetes</taxon>
        <taxon>Mycobacteriales</taxon>
        <taxon>Gordoniaceae</taxon>
        <taxon>Gordonia</taxon>
    </lineage>
</organism>
<dbReference type="Pfam" id="PF00440">
    <property type="entry name" value="TetR_N"/>
    <property type="match status" value="1"/>
</dbReference>
<keyword evidence="3" id="KW-0804">Transcription</keyword>
<evidence type="ECO:0000256" key="4">
    <source>
        <dbReference type="PROSITE-ProRule" id="PRU00335"/>
    </source>
</evidence>
<dbReference type="OrthoDB" id="5112469at2"/>
<dbReference type="STRING" id="1077974.GOEFS_022_00150"/>
<comment type="caution">
    <text evidence="6">The sequence shown here is derived from an EMBL/GenBank/DDBJ whole genome shotgun (WGS) entry which is preliminary data.</text>
</comment>
<dbReference type="eggNOG" id="COG1309">
    <property type="taxonomic scope" value="Bacteria"/>
</dbReference>
<dbReference type="SUPFAM" id="SSF46689">
    <property type="entry name" value="Homeodomain-like"/>
    <property type="match status" value="1"/>
</dbReference>
<dbReference type="Gene3D" id="1.10.357.10">
    <property type="entry name" value="Tetracycline Repressor, domain 2"/>
    <property type="match status" value="1"/>
</dbReference>
<dbReference type="EMBL" id="BAEH01000022">
    <property type="protein sequence ID" value="GAB17235.1"/>
    <property type="molecule type" value="Genomic_DNA"/>
</dbReference>
<feature type="DNA-binding region" description="H-T-H motif" evidence="4">
    <location>
        <begin position="39"/>
        <end position="58"/>
    </location>
</feature>
<dbReference type="RefSeq" id="WP_007316573.1">
    <property type="nucleotide sequence ID" value="NZ_BAEH01000022.1"/>
</dbReference>
<feature type="domain" description="HTH tetR-type" evidence="5">
    <location>
        <begin position="16"/>
        <end position="76"/>
    </location>
</feature>
<accession>H0QWN4</accession>
<dbReference type="InterPro" id="IPR009057">
    <property type="entry name" value="Homeodomain-like_sf"/>
</dbReference>
<dbReference type="PRINTS" id="PR00455">
    <property type="entry name" value="HTHTETR"/>
</dbReference>
<keyword evidence="7" id="KW-1185">Reference proteome</keyword>
<dbReference type="GO" id="GO:0003700">
    <property type="term" value="F:DNA-binding transcription factor activity"/>
    <property type="evidence" value="ECO:0007669"/>
    <property type="project" value="TreeGrafter"/>
</dbReference>
<evidence type="ECO:0000259" key="5">
    <source>
        <dbReference type="PROSITE" id="PS50977"/>
    </source>
</evidence>